<comment type="caution">
    <text evidence="1">The sequence shown here is derived from an EMBL/GenBank/DDBJ whole genome shotgun (WGS) entry which is preliminary data.</text>
</comment>
<evidence type="ECO:0000313" key="1">
    <source>
        <dbReference type="EMBL" id="GBP87310.1"/>
    </source>
</evidence>
<evidence type="ECO:0000313" key="2">
    <source>
        <dbReference type="Proteomes" id="UP000299102"/>
    </source>
</evidence>
<dbReference type="EMBL" id="BGZK01001850">
    <property type="protein sequence ID" value="GBP87310.1"/>
    <property type="molecule type" value="Genomic_DNA"/>
</dbReference>
<accession>A0A4C1ZHL0</accession>
<dbReference type="InterPro" id="IPR013780">
    <property type="entry name" value="Glyco_hydro_b"/>
</dbReference>
<gene>
    <name evidence="1" type="ORF">EVAR_86893_1</name>
</gene>
<protein>
    <submittedName>
        <fullName evidence="1">Uncharacterized protein</fullName>
    </submittedName>
</protein>
<keyword evidence="2" id="KW-1185">Reference proteome</keyword>
<dbReference type="AlphaFoldDB" id="A0A4C1ZHL0"/>
<dbReference type="Proteomes" id="UP000299102">
    <property type="component" value="Unassembled WGS sequence"/>
</dbReference>
<reference evidence="1 2" key="1">
    <citation type="journal article" date="2019" name="Commun. Biol.">
        <title>The bagworm genome reveals a unique fibroin gene that provides high tensile strength.</title>
        <authorList>
            <person name="Kono N."/>
            <person name="Nakamura H."/>
            <person name="Ohtoshi R."/>
            <person name="Tomita M."/>
            <person name="Numata K."/>
            <person name="Arakawa K."/>
        </authorList>
    </citation>
    <scope>NUCLEOTIDE SEQUENCE [LARGE SCALE GENOMIC DNA]</scope>
</reference>
<sequence length="69" mass="7453">MQRSTAEPPLLQYSRCSFNESSCAASEASDKFIVTVYNPVGWVVAAAPIRVPVVNAQYAVYGPDGKFVV</sequence>
<organism evidence="1 2">
    <name type="scientific">Eumeta variegata</name>
    <name type="common">Bagworm moth</name>
    <name type="synonym">Eumeta japonica</name>
    <dbReference type="NCBI Taxonomy" id="151549"/>
    <lineage>
        <taxon>Eukaryota</taxon>
        <taxon>Metazoa</taxon>
        <taxon>Ecdysozoa</taxon>
        <taxon>Arthropoda</taxon>
        <taxon>Hexapoda</taxon>
        <taxon>Insecta</taxon>
        <taxon>Pterygota</taxon>
        <taxon>Neoptera</taxon>
        <taxon>Endopterygota</taxon>
        <taxon>Lepidoptera</taxon>
        <taxon>Glossata</taxon>
        <taxon>Ditrysia</taxon>
        <taxon>Tineoidea</taxon>
        <taxon>Psychidae</taxon>
        <taxon>Oiketicinae</taxon>
        <taxon>Eumeta</taxon>
    </lineage>
</organism>
<dbReference type="OrthoDB" id="2016903at2759"/>
<proteinExistence type="predicted"/>
<dbReference type="Gene3D" id="2.60.40.1180">
    <property type="entry name" value="Golgi alpha-mannosidase II"/>
    <property type="match status" value="1"/>
</dbReference>
<name>A0A4C1ZHL0_EUMVA</name>